<dbReference type="Proteomes" id="UP000294726">
    <property type="component" value="Chromosome"/>
</dbReference>
<proteinExistence type="predicted"/>
<protein>
    <submittedName>
        <fullName evidence="1">Uncharacterized protein</fullName>
    </submittedName>
</protein>
<name>A0AAQ2UVE4_OENOE</name>
<dbReference type="EMBL" id="LR031358">
    <property type="protein sequence ID" value="VDB97690.1"/>
    <property type="molecule type" value="Genomic_DNA"/>
</dbReference>
<organism evidence="1 2">
    <name type="scientific">Oenococcus oeni</name>
    <name type="common">Leuconostoc oenos</name>
    <dbReference type="NCBI Taxonomy" id="1247"/>
    <lineage>
        <taxon>Bacteria</taxon>
        <taxon>Bacillati</taxon>
        <taxon>Bacillota</taxon>
        <taxon>Bacilli</taxon>
        <taxon>Lactobacillales</taxon>
        <taxon>Lactobacillaceae</taxon>
        <taxon>Oenococcus</taxon>
    </lineage>
</organism>
<gene>
    <name evidence="1" type="ORF">OENI_0623</name>
</gene>
<dbReference type="AlphaFoldDB" id="A0AAQ2UVE4"/>
<sequence>MDVEIIVVQSKVKPKNWKVFSVPLGIQSPLFHKSHCNSFFLVKELILFM</sequence>
<evidence type="ECO:0000313" key="1">
    <source>
        <dbReference type="EMBL" id="VDB97690.1"/>
    </source>
</evidence>
<evidence type="ECO:0000313" key="2">
    <source>
        <dbReference type="Proteomes" id="UP000294726"/>
    </source>
</evidence>
<accession>A0AAQ2UVE4</accession>
<reference evidence="1 2" key="1">
    <citation type="submission" date="2018-08" db="EMBL/GenBank/DDBJ databases">
        <authorList>
            <person name="Lorentzen P. G. S. M."/>
        </authorList>
    </citation>
    <scope>NUCLEOTIDE SEQUENCE [LARGE SCALE GENOMIC DNA]</scope>
    <source>
        <strain evidence="1 2">CRBO_1381</strain>
    </source>
</reference>